<name>A0ABR7RSL3_9PROT</name>
<dbReference type="Gene3D" id="3.40.190.10">
    <property type="entry name" value="Periplasmic binding protein-like II"/>
    <property type="match status" value="1"/>
</dbReference>
<dbReference type="EMBL" id="JACTVA010000045">
    <property type="protein sequence ID" value="MBC9209082.1"/>
    <property type="molecule type" value="Genomic_DNA"/>
</dbReference>
<comment type="similarity">
    <text evidence="2">Belongs to the bacterial solute-binding protein 1 family.</text>
</comment>
<dbReference type="Proteomes" id="UP000626026">
    <property type="component" value="Unassembled WGS sequence"/>
</dbReference>
<evidence type="ECO:0000313" key="4">
    <source>
        <dbReference type="Proteomes" id="UP000626026"/>
    </source>
</evidence>
<proteinExistence type="inferred from homology"/>
<protein>
    <submittedName>
        <fullName evidence="3">Extracellular solute-binding protein</fullName>
    </submittedName>
</protein>
<accession>A0ABR7RSL3</accession>
<gene>
    <name evidence="3" type="ORF">IBL26_19725</name>
</gene>
<dbReference type="PANTHER" id="PTHR43649:SF30">
    <property type="entry name" value="ABC TRANSPORTER SUBSTRATE-BINDING PROTEIN"/>
    <property type="match status" value="1"/>
</dbReference>
<dbReference type="InterPro" id="IPR006059">
    <property type="entry name" value="SBP"/>
</dbReference>
<organism evidence="3 4">
    <name type="scientific">Teichococcus aerophilus</name>
    <dbReference type="NCBI Taxonomy" id="1224513"/>
    <lineage>
        <taxon>Bacteria</taxon>
        <taxon>Pseudomonadati</taxon>
        <taxon>Pseudomonadota</taxon>
        <taxon>Alphaproteobacteria</taxon>
        <taxon>Acetobacterales</taxon>
        <taxon>Roseomonadaceae</taxon>
        <taxon>Roseomonas</taxon>
    </lineage>
</organism>
<reference evidence="3 4" key="1">
    <citation type="journal article" date="2013" name="Int. J. Syst. Evol. Microbiol.">
        <title>Roseomonas aerophila sp. nov., isolated from air.</title>
        <authorList>
            <person name="Kim S.J."/>
            <person name="Weon H.Y."/>
            <person name="Ahn J.H."/>
            <person name="Hong S.B."/>
            <person name="Seok S.J."/>
            <person name="Whang K.S."/>
            <person name="Kwon S.W."/>
        </authorList>
    </citation>
    <scope>NUCLEOTIDE SEQUENCE [LARGE SCALE GENOMIC DNA]</scope>
    <source>
        <strain evidence="3 4">NBRC 108923</strain>
    </source>
</reference>
<evidence type="ECO:0000313" key="3">
    <source>
        <dbReference type="EMBL" id="MBC9209082.1"/>
    </source>
</evidence>
<sequence length="451" mass="49232">MEGNGFTRRTALRAGAAGLAASALPLVNVHGQTGGGRLALGLWDHWVPVGNDAMRKLVTEWGQKNRVDIQLDFITSVGNKNLLTIAAESQAKQGHDVLSFPTWEIHAQSELLEPMDDVMTRLSQKYGAINPIVEYLGKIDGKWRAIPAVSGSQNKPSLGRIDLLKQHGGIDVQAMYPASDSAANTAEQWNWETFLKAAEGCQKAGFAFGLPLGNFPDANDWVGSLFRSFGAELVNAKGEITANSDNVRAVLAYAQRLCQFLPNDVFSWDDASNNRALISGKSALIFNPPSAWAVAKRDAPQVAEQCWTFPAPAGAAGRFTPYLPYFWGVWGFSRNKGAAKALMEHLSERDQAQAMVAASGGYDIPPFTSMTDFDTWAKEGPPTGVVYNYPVRPHHKSQQFIAAYPAPPAIAVQMYNQGIQAKMIARVVQNKEPVDRTIAWVTRELEGFQRG</sequence>
<dbReference type="InterPro" id="IPR006311">
    <property type="entry name" value="TAT_signal"/>
</dbReference>
<keyword evidence="4" id="KW-1185">Reference proteome</keyword>
<dbReference type="PROSITE" id="PS51318">
    <property type="entry name" value="TAT"/>
    <property type="match status" value="1"/>
</dbReference>
<evidence type="ECO:0000256" key="1">
    <source>
        <dbReference type="ARBA" id="ARBA00004418"/>
    </source>
</evidence>
<dbReference type="RefSeq" id="WP_187786224.1">
    <property type="nucleotide sequence ID" value="NZ_JACTVA010000045.1"/>
</dbReference>
<comment type="subcellular location">
    <subcellularLocation>
        <location evidence="1">Periplasm</location>
    </subcellularLocation>
</comment>
<dbReference type="SUPFAM" id="SSF53850">
    <property type="entry name" value="Periplasmic binding protein-like II"/>
    <property type="match status" value="1"/>
</dbReference>
<evidence type="ECO:0000256" key="2">
    <source>
        <dbReference type="ARBA" id="ARBA00008520"/>
    </source>
</evidence>
<dbReference type="Pfam" id="PF13416">
    <property type="entry name" value="SBP_bac_8"/>
    <property type="match status" value="1"/>
</dbReference>
<dbReference type="PANTHER" id="PTHR43649">
    <property type="entry name" value="ARABINOSE-BINDING PROTEIN-RELATED"/>
    <property type="match status" value="1"/>
</dbReference>
<comment type="caution">
    <text evidence="3">The sequence shown here is derived from an EMBL/GenBank/DDBJ whole genome shotgun (WGS) entry which is preliminary data.</text>
</comment>
<dbReference type="InterPro" id="IPR050490">
    <property type="entry name" value="Bact_solute-bd_prot1"/>
</dbReference>